<evidence type="ECO:0000313" key="3">
    <source>
        <dbReference type="EMBL" id="RHJ69765.1"/>
    </source>
</evidence>
<proteinExistence type="predicted"/>
<protein>
    <submittedName>
        <fullName evidence="3">Uncharacterized protein</fullName>
    </submittedName>
</protein>
<keyword evidence="2" id="KW-0812">Transmembrane</keyword>
<dbReference type="RefSeq" id="WP_118327993.1">
    <property type="nucleotide sequence ID" value="NZ_QRMN01000079.1"/>
</dbReference>
<dbReference type="Proteomes" id="UP000283958">
    <property type="component" value="Unassembled WGS sequence"/>
</dbReference>
<reference evidence="3 4" key="1">
    <citation type="submission" date="2018-08" db="EMBL/GenBank/DDBJ databases">
        <title>A genome reference for cultivated species of the human gut microbiota.</title>
        <authorList>
            <person name="Zou Y."/>
            <person name="Xue W."/>
            <person name="Luo G."/>
        </authorList>
    </citation>
    <scope>NUCLEOTIDE SEQUENCE [LARGE SCALE GENOMIC DNA]</scope>
    <source>
        <strain evidence="3 4">AM09-18</strain>
    </source>
</reference>
<organism evidence="3 4">
    <name type="scientific">Phocaeicola vulgatus</name>
    <name type="common">Bacteroides vulgatus</name>
    <dbReference type="NCBI Taxonomy" id="821"/>
    <lineage>
        <taxon>Bacteria</taxon>
        <taxon>Pseudomonadati</taxon>
        <taxon>Bacteroidota</taxon>
        <taxon>Bacteroidia</taxon>
        <taxon>Bacteroidales</taxon>
        <taxon>Bacteroidaceae</taxon>
        <taxon>Phocaeicola</taxon>
    </lineage>
</organism>
<gene>
    <name evidence="3" type="ORF">DW105_20505</name>
</gene>
<evidence type="ECO:0000256" key="2">
    <source>
        <dbReference type="SAM" id="Phobius"/>
    </source>
</evidence>
<dbReference type="AlphaFoldDB" id="A0A415DBN7"/>
<comment type="caution">
    <text evidence="3">The sequence shown here is derived from an EMBL/GenBank/DDBJ whole genome shotgun (WGS) entry which is preliminary data.</text>
</comment>
<evidence type="ECO:0000313" key="4">
    <source>
        <dbReference type="Proteomes" id="UP000283958"/>
    </source>
</evidence>
<dbReference type="EMBL" id="QRMN01000079">
    <property type="protein sequence ID" value="RHJ69765.1"/>
    <property type="molecule type" value="Genomic_DNA"/>
</dbReference>
<feature type="transmembrane region" description="Helical" evidence="2">
    <location>
        <begin position="43"/>
        <end position="64"/>
    </location>
</feature>
<sequence length="138" mass="15163">MQSVSACPMNETGAHTQPDKPGRMIVATRLNKFRRIGNNHTSFVVVCPFHASGDVFFLLVILFFTDFPLKFFSTQSASVFVYLHFAPFSKPHQSVIFVLGAKVIPGLDGKARSSLLFSKKISSPAGSILTENPISICR</sequence>
<feature type="region of interest" description="Disordered" evidence="1">
    <location>
        <begin position="1"/>
        <end position="21"/>
    </location>
</feature>
<evidence type="ECO:0000256" key="1">
    <source>
        <dbReference type="SAM" id="MobiDB-lite"/>
    </source>
</evidence>
<accession>A0A415DBN7</accession>
<name>A0A415DBN7_PHOVU</name>
<keyword evidence="2" id="KW-1133">Transmembrane helix</keyword>
<keyword evidence="2" id="KW-0472">Membrane</keyword>